<protein>
    <recommendedName>
        <fullName evidence="12">ATP synthase complex subunit 8</fullName>
    </recommendedName>
</protein>
<evidence type="ECO:0000256" key="3">
    <source>
        <dbReference type="ARBA" id="ARBA00011291"/>
    </source>
</evidence>
<comment type="subcellular location">
    <subcellularLocation>
        <location evidence="1 12">Mitochondrion membrane</location>
        <topology evidence="1 12">Single-pass membrane protein</topology>
    </subcellularLocation>
</comment>
<dbReference type="RefSeq" id="YP_009349990.1">
    <property type="nucleotide sequence ID" value="NC_033999.1"/>
</dbReference>
<keyword evidence="11 13" id="KW-0472">Membrane</keyword>
<keyword evidence="5 12" id="KW-0138">CF(0)</keyword>
<evidence type="ECO:0000256" key="2">
    <source>
        <dbReference type="ARBA" id="ARBA00008892"/>
    </source>
</evidence>
<evidence type="ECO:0000256" key="7">
    <source>
        <dbReference type="ARBA" id="ARBA00022781"/>
    </source>
</evidence>
<dbReference type="GO" id="GO:0015078">
    <property type="term" value="F:proton transmembrane transporter activity"/>
    <property type="evidence" value="ECO:0007669"/>
    <property type="project" value="InterPro"/>
</dbReference>
<evidence type="ECO:0000256" key="11">
    <source>
        <dbReference type="ARBA" id="ARBA00023136"/>
    </source>
</evidence>
<sequence>MPQMAPMWWILLYMLFTLALIVFSVLNYSFLMPESESLKSKTNLSKILLNWKW</sequence>
<comment type="similarity">
    <text evidence="2 12">Belongs to the ATPase protein 8 family.</text>
</comment>
<evidence type="ECO:0000256" key="13">
    <source>
        <dbReference type="SAM" id="Phobius"/>
    </source>
</evidence>
<evidence type="ECO:0000256" key="5">
    <source>
        <dbReference type="ARBA" id="ARBA00022547"/>
    </source>
</evidence>
<evidence type="ECO:0000256" key="12">
    <source>
        <dbReference type="RuleBase" id="RU003661"/>
    </source>
</evidence>
<dbReference type="AlphaFoldDB" id="A0A1Q1MPZ6"/>
<keyword evidence="4 12" id="KW-0813">Transport</keyword>
<evidence type="ECO:0000313" key="14">
    <source>
        <dbReference type="EMBL" id="AQM40164.1"/>
    </source>
</evidence>
<evidence type="ECO:0000256" key="4">
    <source>
        <dbReference type="ARBA" id="ARBA00022448"/>
    </source>
</evidence>
<keyword evidence="9 12" id="KW-0406">Ion transport</keyword>
<keyword evidence="10 12" id="KW-0496">Mitochondrion</keyword>
<dbReference type="GO" id="GO:0045259">
    <property type="term" value="C:proton-transporting ATP synthase complex"/>
    <property type="evidence" value="ECO:0007669"/>
    <property type="project" value="UniProtKB-KW"/>
</dbReference>
<keyword evidence="7 12" id="KW-0375">Hydrogen ion transport</keyword>
<dbReference type="EMBL" id="KX057739">
    <property type="protein sequence ID" value="AQM40164.1"/>
    <property type="molecule type" value="Genomic_DNA"/>
</dbReference>
<dbReference type="GeneID" id="31086140"/>
<dbReference type="InterPro" id="IPR001421">
    <property type="entry name" value="ATP8_metazoa"/>
</dbReference>
<evidence type="ECO:0000256" key="9">
    <source>
        <dbReference type="ARBA" id="ARBA00023065"/>
    </source>
</evidence>
<dbReference type="GO" id="GO:0015986">
    <property type="term" value="P:proton motive force-driven ATP synthesis"/>
    <property type="evidence" value="ECO:0007669"/>
    <property type="project" value="InterPro"/>
</dbReference>
<evidence type="ECO:0000256" key="8">
    <source>
        <dbReference type="ARBA" id="ARBA00022989"/>
    </source>
</evidence>
<dbReference type="Pfam" id="PF00895">
    <property type="entry name" value="ATP-synt_8"/>
    <property type="match status" value="1"/>
</dbReference>
<keyword evidence="6 12" id="KW-0812">Transmembrane</keyword>
<keyword evidence="8 13" id="KW-1133">Transmembrane helix</keyword>
<geneLocation type="mitochondrion" evidence="14"/>
<proteinExistence type="inferred from homology"/>
<evidence type="ECO:0000256" key="10">
    <source>
        <dbReference type="ARBA" id="ARBA00023128"/>
    </source>
</evidence>
<reference evidence="14" key="1">
    <citation type="submission" date="2016-04" db="EMBL/GenBank/DDBJ databases">
        <title>Towards a higher-level phylogeny of ensiferan insects inferred from mitochondrial genome sequences.</title>
        <authorList>
            <person name="Zhou Z.J."/>
        </authorList>
    </citation>
    <scope>NUCLEOTIDE SEQUENCE</scope>
</reference>
<evidence type="ECO:0000256" key="1">
    <source>
        <dbReference type="ARBA" id="ARBA00004304"/>
    </source>
</evidence>
<organism evidence="14">
    <name type="scientific">Hexacentrus unicolor</name>
    <dbReference type="NCBI Taxonomy" id="948355"/>
    <lineage>
        <taxon>Eukaryota</taxon>
        <taxon>Metazoa</taxon>
        <taxon>Ecdysozoa</taxon>
        <taxon>Arthropoda</taxon>
        <taxon>Hexapoda</taxon>
        <taxon>Insecta</taxon>
        <taxon>Pterygota</taxon>
        <taxon>Neoptera</taxon>
        <taxon>Polyneoptera</taxon>
        <taxon>Orthoptera</taxon>
        <taxon>Ensifera</taxon>
        <taxon>Tettigoniidea</taxon>
        <taxon>Tettigonioidea</taxon>
        <taxon>Tettigoniidae</taxon>
        <taxon>Listroscelidinae</taxon>
        <taxon>Hexacentrus</taxon>
    </lineage>
</organism>
<comment type="subunit">
    <text evidence="3">F-type ATPases have 2 components, CF(1) - the catalytic core - and CF(0) - the membrane proton channel.</text>
</comment>
<feature type="transmembrane region" description="Helical" evidence="13">
    <location>
        <begin position="6"/>
        <end position="31"/>
    </location>
</feature>
<name>A0A1Q1MPZ6_9ORTH</name>
<gene>
    <name evidence="14" type="primary">ATP8</name>
</gene>
<dbReference type="CTD" id="4509"/>
<dbReference type="GO" id="GO:0031966">
    <property type="term" value="C:mitochondrial membrane"/>
    <property type="evidence" value="ECO:0007669"/>
    <property type="project" value="UniProtKB-SubCell"/>
</dbReference>
<evidence type="ECO:0000256" key="6">
    <source>
        <dbReference type="ARBA" id="ARBA00022692"/>
    </source>
</evidence>
<accession>A0A1Q1MPZ6</accession>